<dbReference type="EMBL" id="CAJNOR010017175">
    <property type="protein sequence ID" value="CAF1686924.1"/>
    <property type="molecule type" value="Genomic_DNA"/>
</dbReference>
<dbReference type="Pfam" id="PF02825">
    <property type="entry name" value="WWE"/>
    <property type="match status" value="1"/>
</dbReference>
<comment type="caution">
    <text evidence="2">The sequence shown here is derived from an EMBL/GenBank/DDBJ whole genome shotgun (WGS) entry which is preliminary data.</text>
</comment>
<accession>A0A816HKY2</accession>
<feature type="non-terminal residue" evidence="2">
    <location>
        <position position="85"/>
    </location>
</feature>
<dbReference type="Gene3D" id="3.30.720.50">
    <property type="match status" value="1"/>
</dbReference>
<dbReference type="InterPro" id="IPR004170">
    <property type="entry name" value="WWE_dom"/>
</dbReference>
<dbReference type="SUPFAM" id="SSF117839">
    <property type="entry name" value="WWE domain"/>
    <property type="match status" value="1"/>
</dbReference>
<dbReference type="Proteomes" id="UP000663828">
    <property type="component" value="Unassembled WGS sequence"/>
</dbReference>
<name>A0A816HKY2_ADIRI</name>
<organism evidence="2 3">
    <name type="scientific">Adineta ricciae</name>
    <name type="common">Rotifer</name>
    <dbReference type="NCBI Taxonomy" id="249248"/>
    <lineage>
        <taxon>Eukaryota</taxon>
        <taxon>Metazoa</taxon>
        <taxon>Spiralia</taxon>
        <taxon>Gnathifera</taxon>
        <taxon>Rotifera</taxon>
        <taxon>Eurotatoria</taxon>
        <taxon>Bdelloidea</taxon>
        <taxon>Adinetida</taxon>
        <taxon>Adinetidae</taxon>
        <taxon>Adineta</taxon>
    </lineage>
</organism>
<gene>
    <name evidence="2" type="ORF">XAT740_LOCUS62178</name>
</gene>
<sequence>MAECSPATSSESTHVKWMWQSNSDPWSKTQKPKWSDYSDVENLIIEKAFSVNKSHAIMDGYCIDFKHRVQISDSDKNKQRPVRRL</sequence>
<reference evidence="2" key="1">
    <citation type="submission" date="2021-02" db="EMBL/GenBank/DDBJ databases">
        <authorList>
            <person name="Nowell W R."/>
        </authorList>
    </citation>
    <scope>NUCLEOTIDE SEQUENCE</scope>
</reference>
<keyword evidence="3" id="KW-1185">Reference proteome</keyword>
<evidence type="ECO:0000313" key="2">
    <source>
        <dbReference type="EMBL" id="CAF1686924.1"/>
    </source>
</evidence>
<dbReference type="AlphaFoldDB" id="A0A816HKY2"/>
<feature type="domain" description="WWE" evidence="1">
    <location>
        <begin position="3"/>
        <end position="84"/>
    </location>
</feature>
<protein>
    <recommendedName>
        <fullName evidence="1">WWE domain-containing protein</fullName>
    </recommendedName>
</protein>
<proteinExistence type="predicted"/>
<dbReference type="InterPro" id="IPR037197">
    <property type="entry name" value="WWE_dom_sf"/>
</dbReference>
<evidence type="ECO:0000313" key="3">
    <source>
        <dbReference type="Proteomes" id="UP000663828"/>
    </source>
</evidence>
<dbReference type="PROSITE" id="PS50918">
    <property type="entry name" value="WWE"/>
    <property type="match status" value="1"/>
</dbReference>
<evidence type="ECO:0000259" key="1">
    <source>
        <dbReference type="PROSITE" id="PS50918"/>
    </source>
</evidence>